<evidence type="ECO:0000256" key="2">
    <source>
        <dbReference type="ARBA" id="ARBA00022679"/>
    </source>
</evidence>
<dbReference type="InterPro" id="IPR008271">
    <property type="entry name" value="Ser/Thr_kinase_AS"/>
</dbReference>
<dbReference type="InterPro" id="IPR050117">
    <property type="entry name" value="MAPK"/>
</dbReference>
<dbReference type="PROSITE" id="PS01351">
    <property type="entry name" value="MAPK"/>
    <property type="match status" value="1"/>
</dbReference>
<keyword evidence="8" id="KW-0460">Magnesium</keyword>
<evidence type="ECO:0000256" key="1">
    <source>
        <dbReference type="ARBA" id="ARBA00022527"/>
    </source>
</evidence>
<dbReference type="PhylomeDB" id="R7QS51"/>
<dbReference type="GeneID" id="17318956"/>
<dbReference type="GO" id="GO:0004707">
    <property type="term" value="F:MAP kinase activity"/>
    <property type="evidence" value="ECO:0007669"/>
    <property type="project" value="UniProtKB-EC"/>
</dbReference>
<dbReference type="PROSITE" id="PS00108">
    <property type="entry name" value="PROTEIN_KINASE_ST"/>
    <property type="match status" value="1"/>
</dbReference>
<feature type="binding site" evidence="6">
    <location>
        <position position="55"/>
    </location>
    <ligand>
        <name>ATP</name>
        <dbReference type="ChEBI" id="CHEBI:30616"/>
    </ligand>
</feature>
<dbReference type="EMBL" id="HG002280">
    <property type="protein sequence ID" value="CDF40944.1"/>
    <property type="molecule type" value="Genomic_DNA"/>
</dbReference>
<evidence type="ECO:0000256" key="4">
    <source>
        <dbReference type="ARBA" id="ARBA00022777"/>
    </source>
</evidence>
<gene>
    <name evidence="11" type="ORF">CHC_T00008430001</name>
</gene>
<dbReference type="Proteomes" id="UP000012073">
    <property type="component" value="Unassembled WGS sequence"/>
</dbReference>
<keyword evidence="4 8" id="KW-0418">Kinase</keyword>
<feature type="domain" description="Protein kinase" evidence="10">
    <location>
        <begin position="25"/>
        <end position="315"/>
    </location>
</feature>
<keyword evidence="2 8" id="KW-0808">Transferase</keyword>
<comment type="cofactor">
    <cofactor evidence="8">
        <name>Mg(2+)</name>
        <dbReference type="ChEBI" id="CHEBI:18420"/>
    </cofactor>
</comment>
<evidence type="ECO:0000256" key="6">
    <source>
        <dbReference type="PROSITE-ProRule" id="PRU10141"/>
    </source>
</evidence>
<dbReference type="EC" id="2.7.11.24" evidence="8"/>
<dbReference type="FunFam" id="3.30.200.20:FF:000046">
    <property type="entry name" value="Mitogen-activated protein kinase"/>
    <property type="match status" value="1"/>
</dbReference>
<feature type="compositionally biased region" description="Polar residues" evidence="9">
    <location>
        <begin position="324"/>
        <end position="333"/>
    </location>
</feature>
<dbReference type="GO" id="GO:0005524">
    <property type="term" value="F:ATP binding"/>
    <property type="evidence" value="ECO:0007669"/>
    <property type="project" value="UniProtKB-UniRule"/>
</dbReference>
<dbReference type="InterPro" id="IPR000719">
    <property type="entry name" value="Prot_kinase_dom"/>
</dbReference>
<dbReference type="PROSITE" id="PS00107">
    <property type="entry name" value="PROTEIN_KINASE_ATP"/>
    <property type="match status" value="1"/>
</dbReference>
<evidence type="ECO:0000256" key="9">
    <source>
        <dbReference type="SAM" id="MobiDB-lite"/>
    </source>
</evidence>
<accession>R7QS51</accession>
<dbReference type="AlphaFoldDB" id="R7QS51"/>
<dbReference type="SUPFAM" id="SSF56112">
    <property type="entry name" value="Protein kinase-like (PK-like)"/>
    <property type="match status" value="1"/>
</dbReference>
<comment type="catalytic activity">
    <reaction evidence="8">
        <text>L-threonyl-[protein] + ATP = O-phospho-L-threonyl-[protein] + ADP + H(+)</text>
        <dbReference type="Rhea" id="RHEA:46608"/>
        <dbReference type="Rhea" id="RHEA-COMP:11060"/>
        <dbReference type="Rhea" id="RHEA-COMP:11605"/>
        <dbReference type="ChEBI" id="CHEBI:15378"/>
        <dbReference type="ChEBI" id="CHEBI:30013"/>
        <dbReference type="ChEBI" id="CHEBI:30616"/>
        <dbReference type="ChEBI" id="CHEBI:61977"/>
        <dbReference type="ChEBI" id="CHEBI:456216"/>
        <dbReference type="EC" id="2.7.11.24"/>
    </reaction>
</comment>
<protein>
    <recommendedName>
        <fullName evidence="8">Mitogen-activated protein kinase</fullName>
        <ecNumber evidence="8">2.7.11.24</ecNumber>
    </recommendedName>
</protein>
<dbReference type="PROSITE" id="PS50011">
    <property type="entry name" value="PROTEIN_KINASE_DOM"/>
    <property type="match status" value="1"/>
</dbReference>
<evidence type="ECO:0000256" key="8">
    <source>
        <dbReference type="RuleBase" id="RU361165"/>
    </source>
</evidence>
<sequence length="385" mass="43880">MPDERVPQKESFNARGTTFRIDTRFSFIKVLGLGAYGVVCAAKDEQNNIKVAVKKVAGVFEDLTDAKRIIREVRLMHALRHPNILQILDIDEPESYEGFEDVYIVTELMDTDLHKVLRSKHALLDDHKKFFTYQIFRAMKYLHSANILHRDLKPANILVAETCDIKICDFGLARYIGAPDESKNEMTEYVVTRWYRAPELLLAAAEYTAAIDMWSIGCLIAELYCRRPIFPGSDVKNQIQVICSLLGKPTDEEIKGIKNLRARDFVSKIPASPRKSMSALMPESCPAAQDLVDRLLQFDPEKRLSAEEALAHPYVAEYRDPDSETTATTQQNVLEPPSEKDLGKHGIRRLMWDEILKFHPEARAREPPLAVYADGIVKRVESSRY</sequence>
<name>R7QS51_CHOCR</name>
<dbReference type="KEGG" id="ccp:CHC_T00008430001"/>
<reference evidence="12" key="1">
    <citation type="journal article" date="2013" name="Proc. Natl. Acad. Sci. U.S.A.">
        <title>Genome structure and metabolic features in the red seaweed Chondrus crispus shed light on evolution of the Archaeplastida.</title>
        <authorList>
            <person name="Collen J."/>
            <person name="Porcel B."/>
            <person name="Carre W."/>
            <person name="Ball S.G."/>
            <person name="Chaparro C."/>
            <person name="Tonon T."/>
            <person name="Barbeyron T."/>
            <person name="Michel G."/>
            <person name="Noel B."/>
            <person name="Valentin K."/>
            <person name="Elias M."/>
            <person name="Artiguenave F."/>
            <person name="Arun A."/>
            <person name="Aury J.M."/>
            <person name="Barbosa-Neto J.F."/>
            <person name="Bothwell J.H."/>
            <person name="Bouget F.Y."/>
            <person name="Brillet L."/>
            <person name="Cabello-Hurtado F."/>
            <person name="Capella-Gutierrez S."/>
            <person name="Charrier B."/>
            <person name="Cladiere L."/>
            <person name="Cock J.M."/>
            <person name="Coelho S.M."/>
            <person name="Colleoni C."/>
            <person name="Czjzek M."/>
            <person name="Da Silva C."/>
            <person name="Delage L."/>
            <person name="Denoeud F."/>
            <person name="Deschamps P."/>
            <person name="Dittami S.M."/>
            <person name="Gabaldon T."/>
            <person name="Gachon C.M."/>
            <person name="Groisillier A."/>
            <person name="Herve C."/>
            <person name="Jabbari K."/>
            <person name="Katinka M."/>
            <person name="Kloareg B."/>
            <person name="Kowalczyk N."/>
            <person name="Labadie K."/>
            <person name="Leblanc C."/>
            <person name="Lopez P.J."/>
            <person name="McLachlan D.H."/>
            <person name="Meslet-Cladiere L."/>
            <person name="Moustafa A."/>
            <person name="Nehr Z."/>
            <person name="Nyvall Collen P."/>
            <person name="Panaud O."/>
            <person name="Partensky F."/>
            <person name="Poulain J."/>
            <person name="Rensing S.A."/>
            <person name="Rousvoal S."/>
            <person name="Samson G."/>
            <person name="Symeonidi A."/>
            <person name="Weissenbach J."/>
            <person name="Zambounis A."/>
            <person name="Wincker P."/>
            <person name="Boyen C."/>
        </authorList>
    </citation>
    <scope>NUCLEOTIDE SEQUENCE [LARGE SCALE GENOMIC DNA]</scope>
    <source>
        <strain evidence="12">cv. Stackhouse</strain>
    </source>
</reference>
<dbReference type="Pfam" id="PF00069">
    <property type="entry name" value="Pkinase"/>
    <property type="match status" value="1"/>
</dbReference>
<dbReference type="STRING" id="2769.R7QS51"/>
<evidence type="ECO:0000259" key="10">
    <source>
        <dbReference type="PROSITE" id="PS50011"/>
    </source>
</evidence>
<dbReference type="CDD" id="cd07834">
    <property type="entry name" value="STKc_MAPK"/>
    <property type="match status" value="1"/>
</dbReference>
<dbReference type="Gene3D" id="1.10.510.10">
    <property type="entry name" value="Transferase(Phosphotransferase) domain 1"/>
    <property type="match status" value="1"/>
</dbReference>
<dbReference type="InterPro" id="IPR003527">
    <property type="entry name" value="MAP_kinase_CS"/>
</dbReference>
<dbReference type="OrthoDB" id="192887at2759"/>
<evidence type="ECO:0000256" key="5">
    <source>
        <dbReference type="ARBA" id="ARBA00022840"/>
    </source>
</evidence>
<keyword evidence="3 6" id="KW-0547">Nucleotide-binding</keyword>
<dbReference type="SMART" id="SM00220">
    <property type="entry name" value="S_TKc"/>
    <property type="match status" value="1"/>
</dbReference>
<evidence type="ECO:0000313" key="12">
    <source>
        <dbReference type="Proteomes" id="UP000012073"/>
    </source>
</evidence>
<dbReference type="Gene3D" id="3.30.200.20">
    <property type="entry name" value="Phosphorylase Kinase, domain 1"/>
    <property type="match status" value="1"/>
</dbReference>
<dbReference type="OMA" id="RLNMTHE"/>
<comment type="similarity">
    <text evidence="8">Belongs to the protein kinase superfamily. Ser/Thr protein kinase family. MAP kinase subfamily.</text>
</comment>
<evidence type="ECO:0000256" key="3">
    <source>
        <dbReference type="ARBA" id="ARBA00022741"/>
    </source>
</evidence>
<dbReference type="RefSeq" id="XP_005711238.1">
    <property type="nucleotide sequence ID" value="XM_005711181.1"/>
</dbReference>
<proteinExistence type="inferred from homology"/>
<organism evidence="11 12">
    <name type="scientific">Chondrus crispus</name>
    <name type="common">Carrageen Irish moss</name>
    <name type="synonym">Polymorpha crispa</name>
    <dbReference type="NCBI Taxonomy" id="2769"/>
    <lineage>
        <taxon>Eukaryota</taxon>
        <taxon>Rhodophyta</taxon>
        <taxon>Florideophyceae</taxon>
        <taxon>Rhodymeniophycidae</taxon>
        <taxon>Gigartinales</taxon>
        <taxon>Gigartinaceae</taxon>
        <taxon>Chondrus</taxon>
    </lineage>
</organism>
<evidence type="ECO:0000313" key="11">
    <source>
        <dbReference type="EMBL" id="CDF40944.1"/>
    </source>
</evidence>
<feature type="region of interest" description="Disordered" evidence="9">
    <location>
        <begin position="317"/>
        <end position="342"/>
    </location>
</feature>
<keyword evidence="12" id="KW-1185">Reference proteome</keyword>
<dbReference type="FunFam" id="1.10.510.10:FF:000040">
    <property type="entry name" value="Mitogen-activated protein kinase"/>
    <property type="match status" value="1"/>
</dbReference>
<dbReference type="PANTHER" id="PTHR24055">
    <property type="entry name" value="MITOGEN-ACTIVATED PROTEIN KINASE"/>
    <property type="match status" value="1"/>
</dbReference>
<comment type="activity regulation">
    <text evidence="8">Activated by threonine and tyrosine phosphorylation.</text>
</comment>
<keyword evidence="5 6" id="KW-0067">ATP-binding</keyword>
<dbReference type="InterPro" id="IPR017441">
    <property type="entry name" value="Protein_kinase_ATP_BS"/>
</dbReference>
<keyword evidence="1 7" id="KW-0723">Serine/threonine-protein kinase</keyword>
<evidence type="ECO:0000256" key="7">
    <source>
        <dbReference type="RuleBase" id="RU000304"/>
    </source>
</evidence>
<dbReference type="Gramene" id="CDF40944">
    <property type="protein sequence ID" value="CDF40944"/>
    <property type="gene ID" value="CHC_T00008430001"/>
</dbReference>
<dbReference type="InterPro" id="IPR011009">
    <property type="entry name" value="Kinase-like_dom_sf"/>
</dbReference>